<gene>
    <name evidence="2" type="ORF">IAI61_07705</name>
</gene>
<dbReference type="RefSeq" id="WP_207416338.1">
    <property type="nucleotide sequence ID" value="NZ_CP061177.1"/>
</dbReference>
<dbReference type="EMBL" id="JACTNG010000003">
    <property type="protein sequence ID" value="MBO1078911.1"/>
    <property type="molecule type" value="Genomic_DNA"/>
</dbReference>
<reference evidence="2 3" key="1">
    <citation type="submission" date="2020-09" db="EMBL/GenBank/DDBJ databases">
        <title>Roseomonas.</title>
        <authorList>
            <person name="Zhu W."/>
        </authorList>
    </citation>
    <scope>NUCLEOTIDE SEQUENCE [LARGE SCALE GENOMIC DNA]</scope>
    <source>
        <strain evidence="2 3">573</strain>
    </source>
</reference>
<evidence type="ECO:0000256" key="1">
    <source>
        <dbReference type="SAM" id="Phobius"/>
    </source>
</evidence>
<keyword evidence="1" id="KW-0472">Membrane</keyword>
<organism evidence="2 3">
    <name type="scientific">Roseomonas haemaphysalidis</name>
    <dbReference type="NCBI Taxonomy" id="2768162"/>
    <lineage>
        <taxon>Bacteria</taxon>
        <taxon>Pseudomonadati</taxon>
        <taxon>Pseudomonadota</taxon>
        <taxon>Alphaproteobacteria</taxon>
        <taxon>Acetobacterales</taxon>
        <taxon>Roseomonadaceae</taxon>
        <taxon>Roseomonas</taxon>
    </lineage>
</organism>
<feature type="transmembrane region" description="Helical" evidence="1">
    <location>
        <begin position="12"/>
        <end position="32"/>
    </location>
</feature>
<keyword evidence="1" id="KW-1133">Transmembrane helix</keyword>
<keyword evidence="3" id="KW-1185">Reference proteome</keyword>
<accession>A0ABS3KN80</accession>
<comment type="caution">
    <text evidence="2">The sequence shown here is derived from an EMBL/GenBank/DDBJ whole genome shotgun (WGS) entry which is preliminary data.</text>
</comment>
<sequence>MTTAAARQGAPPLLLLCAGLCVWGSAFLWLYAALSVGCAFGWDGMRLGPLSLQRGVLLGIWVLHVLALLGIIVWCRRHARRVGRRPDGLLARAALYASVVALVATLVNYAPVLALSTCL</sequence>
<feature type="transmembrane region" description="Helical" evidence="1">
    <location>
        <begin position="94"/>
        <end position="115"/>
    </location>
</feature>
<keyword evidence="1" id="KW-0812">Transmembrane</keyword>
<feature type="transmembrane region" description="Helical" evidence="1">
    <location>
        <begin position="52"/>
        <end position="74"/>
    </location>
</feature>
<dbReference type="Proteomes" id="UP001518989">
    <property type="component" value="Unassembled WGS sequence"/>
</dbReference>
<protein>
    <submittedName>
        <fullName evidence="2">Uncharacterized protein</fullName>
    </submittedName>
</protein>
<name>A0ABS3KN80_9PROT</name>
<evidence type="ECO:0000313" key="3">
    <source>
        <dbReference type="Proteomes" id="UP001518989"/>
    </source>
</evidence>
<evidence type="ECO:0000313" key="2">
    <source>
        <dbReference type="EMBL" id="MBO1078911.1"/>
    </source>
</evidence>
<proteinExistence type="predicted"/>